<keyword evidence="3" id="KW-1185">Reference proteome</keyword>
<gene>
    <name evidence="2" type="ORF">SAMN04487941_3181</name>
</gene>
<dbReference type="SUPFAM" id="SSF54913">
    <property type="entry name" value="GlnB-like"/>
    <property type="match status" value="1"/>
</dbReference>
<dbReference type="OrthoDB" id="8480302at2"/>
<dbReference type="InterPro" id="IPR011322">
    <property type="entry name" value="N-reg_PII-like_a/b"/>
</dbReference>
<evidence type="ECO:0000313" key="2">
    <source>
        <dbReference type="EMBL" id="SFU90144.1"/>
    </source>
</evidence>
<evidence type="ECO:0000313" key="3">
    <source>
        <dbReference type="Proteomes" id="UP000182491"/>
    </source>
</evidence>
<protein>
    <submittedName>
        <fullName evidence="2">Putative signal transducing protein</fullName>
    </submittedName>
</protein>
<dbReference type="Pfam" id="PF09413">
    <property type="entry name" value="DUF2007"/>
    <property type="match status" value="1"/>
</dbReference>
<dbReference type="EMBL" id="FPCA01000004">
    <property type="protein sequence ID" value="SFU90144.1"/>
    <property type="molecule type" value="Genomic_DNA"/>
</dbReference>
<reference evidence="3" key="1">
    <citation type="submission" date="2016-10" db="EMBL/GenBank/DDBJ databases">
        <authorList>
            <person name="Varghese N."/>
        </authorList>
    </citation>
    <scope>NUCLEOTIDE SEQUENCE [LARGE SCALE GENOMIC DNA]</scope>
    <source>
        <strain evidence="3">DSM 18820</strain>
    </source>
</reference>
<dbReference type="AlphaFoldDB" id="A0A1I7JYA4"/>
<proteinExistence type="predicted"/>
<sequence length="149" mass="16703">MAERLVTIATFNEATEAHILKGRLESEGILCFLGDEHIIGAQPFYSAAVGGVKLRVTEQDVEEAKAILSRIHRGDNQFDYDTIELAPPMQEHTEEITCPRCGSDNVNEEKYNKTVFSLSYLLLGFPLPFLSRKFACYNCGNTWKGKGKK</sequence>
<evidence type="ECO:0000259" key="1">
    <source>
        <dbReference type="Pfam" id="PF09413"/>
    </source>
</evidence>
<feature type="domain" description="DUF2007" evidence="1">
    <location>
        <begin position="6"/>
        <end position="70"/>
    </location>
</feature>
<dbReference type="RefSeq" id="WP_068836938.1">
    <property type="nucleotide sequence ID" value="NZ_BMXC01000004.1"/>
</dbReference>
<dbReference type="Gene3D" id="3.30.70.790">
    <property type="entry name" value="UreE, C-terminal domain"/>
    <property type="match status" value="1"/>
</dbReference>
<dbReference type="STRING" id="388950.GCA_001611675_00762"/>
<dbReference type="InterPro" id="IPR018551">
    <property type="entry name" value="DUF2007"/>
</dbReference>
<dbReference type="Proteomes" id="UP000182491">
    <property type="component" value="Unassembled WGS sequence"/>
</dbReference>
<name>A0A1I7JYA4_9BACT</name>
<accession>A0A1I7JYA4</accession>
<organism evidence="2 3">
    <name type="scientific">Pontibacter akesuensis</name>
    <dbReference type="NCBI Taxonomy" id="388950"/>
    <lineage>
        <taxon>Bacteria</taxon>
        <taxon>Pseudomonadati</taxon>
        <taxon>Bacteroidota</taxon>
        <taxon>Cytophagia</taxon>
        <taxon>Cytophagales</taxon>
        <taxon>Hymenobacteraceae</taxon>
        <taxon>Pontibacter</taxon>
    </lineage>
</organism>